<reference evidence="2" key="1">
    <citation type="journal article" date="2021" name="PeerJ">
        <title>Extensive microbial diversity within the chicken gut microbiome revealed by metagenomics and culture.</title>
        <authorList>
            <person name="Gilroy R."/>
            <person name="Ravi A."/>
            <person name="Getino M."/>
            <person name="Pursley I."/>
            <person name="Horton D.L."/>
            <person name="Alikhan N.F."/>
            <person name="Baker D."/>
            <person name="Gharbi K."/>
            <person name="Hall N."/>
            <person name="Watson M."/>
            <person name="Adriaenssens E.M."/>
            <person name="Foster-Nyarko E."/>
            <person name="Jarju S."/>
            <person name="Secka A."/>
            <person name="Antonio M."/>
            <person name="Oren A."/>
            <person name="Chaudhuri R.R."/>
            <person name="La Ragione R."/>
            <person name="Hildebrand F."/>
            <person name="Pallen M.J."/>
        </authorList>
    </citation>
    <scope>NUCLEOTIDE SEQUENCE</scope>
    <source>
        <strain evidence="2">ChiGjej4B4-7305</strain>
    </source>
</reference>
<reference evidence="2" key="2">
    <citation type="submission" date="2021-04" db="EMBL/GenBank/DDBJ databases">
        <authorList>
            <person name="Gilroy R."/>
        </authorList>
    </citation>
    <scope>NUCLEOTIDE SEQUENCE</scope>
    <source>
        <strain evidence="2">ChiGjej4B4-7305</strain>
    </source>
</reference>
<evidence type="ECO:0000256" key="1">
    <source>
        <dbReference type="SAM" id="MobiDB-lite"/>
    </source>
</evidence>
<organism evidence="2 3">
    <name type="scientific">Candidatus Ruania gallistercoris</name>
    <dbReference type="NCBI Taxonomy" id="2838746"/>
    <lineage>
        <taxon>Bacteria</taxon>
        <taxon>Bacillati</taxon>
        <taxon>Actinomycetota</taxon>
        <taxon>Actinomycetes</taxon>
        <taxon>Micrococcales</taxon>
        <taxon>Ruaniaceae</taxon>
        <taxon>Ruania</taxon>
    </lineage>
</organism>
<accession>A0A9D2EHC7</accession>
<comment type="caution">
    <text evidence="2">The sequence shown here is derived from an EMBL/GenBank/DDBJ whole genome shotgun (WGS) entry which is preliminary data.</text>
</comment>
<sequence>MSTWQRTSGQVDAPASRVHRSTGFLDGAQVVARLEYDPQDPTTAWVTVAVDEENRVAVLADDGGAVTAGPPLAELVAALAQECQGVVTFAEESARALPPGEGDEKEDDDPFDPQIGIAVVADRAVVCTTADHAGLERLATEAETTLHAVPTETGHTLLVEDGPAVGDLPLAELRAPALVLQQAVDYPALGVAGDEEYQYVWGLQQAVVPLQAVAAEEFADRHLGTGALVDQVMAAVPGGAAGPLREAIESGAGPVDVLPALGLGADVTEQLTEFLTGRRSAEDVAGVATIEPVALGEAMRRRAQEAADDARRAADDTRRRAQLAAEDARRMADEARASAAAFADAAEEPVRTWAPWAAAGADVLVGALLWRRSGRAHRSGLPMGAGAKVVRGVSVLLFTAAAANVAGAVLDARRRTQR</sequence>
<protein>
    <submittedName>
        <fullName evidence="2">Uncharacterized protein</fullName>
    </submittedName>
</protein>
<evidence type="ECO:0000313" key="2">
    <source>
        <dbReference type="EMBL" id="HIZ37420.1"/>
    </source>
</evidence>
<proteinExistence type="predicted"/>
<dbReference type="EMBL" id="DXBY01000286">
    <property type="protein sequence ID" value="HIZ37420.1"/>
    <property type="molecule type" value="Genomic_DNA"/>
</dbReference>
<name>A0A9D2EHC7_9MICO</name>
<dbReference type="AlphaFoldDB" id="A0A9D2EHC7"/>
<dbReference type="Proteomes" id="UP000824037">
    <property type="component" value="Unassembled WGS sequence"/>
</dbReference>
<feature type="region of interest" description="Disordered" evidence="1">
    <location>
        <begin position="301"/>
        <end position="321"/>
    </location>
</feature>
<gene>
    <name evidence="2" type="ORF">H9815_16715</name>
</gene>
<feature type="compositionally biased region" description="Basic and acidic residues" evidence="1">
    <location>
        <begin position="301"/>
        <end position="319"/>
    </location>
</feature>
<evidence type="ECO:0000313" key="3">
    <source>
        <dbReference type="Proteomes" id="UP000824037"/>
    </source>
</evidence>